<dbReference type="InterPro" id="IPR025661">
    <property type="entry name" value="Pept_asp_AS"/>
</dbReference>
<dbReference type="EMBL" id="GG738927">
    <property type="protein sequence ID" value="EFC36668.1"/>
    <property type="molecule type" value="Genomic_DNA"/>
</dbReference>
<protein>
    <recommendedName>
        <fullName evidence="4">dipeptidyl-peptidase I</fullName>
        <ecNumber evidence="4">3.4.14.1</ecNumber>
    </recommendedName>
</protein>
<dbReference type="Pfam" id="PF08773">
    <property type="entry name" value="CathepsinC_exc"/>
    <property type="match status" value="1"/>
</dbReference>
<evidence type="ECO:0000256" key="3">
    <source>
        <dbReference type="ARBA" id="ARBA00008455"/>
    </source>
</evidence>
<dbReference type="OrthoDB" id="3789175at2759"/>
<dbReference type="PROSITE" id="PS00640">
    <property type="entry name" value="THIOL_PROTEASE_ASN"/>
    <property type="match status" value="1"/>
</dbReference>
<evidence type="ECO:0000256" key="2">
    <source>
        <dbReference type="ARBA" id="ARBA00001923"/>
    </source>
</evidence>
<dbReference type="InterPro" id="IPR025660">
    <property type="entry name" value="Pept_his_AS"/>
</dbReference>
<dbReference type="GO" id="GO:0006508">
    <property type="term" value="P:proteolysis"/>
    <property type="evidence" value="ECO:0007669"/>
    <property type="project" value="InterPro"/>
</dbReference>
<dbReference type="InterPro" id="IPR036496">
    <property type="entry name" value="CathepsinC_exc_dom_sf"/>
</dbReference>
<evidence type="ECO:0000256" key="5">
    <source>
        <dbReference type="ARBA" id="ARBA00023157"/>
    </source>
</evidence>
<keyword evidence="7" id="KW-0732">Signal</keyword>
<comment type="similarity">
    <text evidence="3">Belongs to the peptidase C1 family.</text>
</comment>
<dbReference type="InterPro" id="IPR038765">
    <property type="entry name" value="Papain-like_cys_pep_sf"/>
</dbReference>
<dbReference type="GeneID" id="8859956"/>
<dbReference type="AlphaFoldDB" id="D2W2L3"/>
<dbReference type="GO" id="GO:0008234">
    <property type="term" value="F:cysteine-type peptidase activity"/>
    <property type="evidence" value="ECO:0007669"/>
    <property type="project" value="InterPro"/>
</dbReference>
<dbReference type="InterPro" id="IPR014882">
    <property type="entry name" value="CathepsinC_exc"/>
</dbReference>
<evidence type="ECO:0000313" key="9">
    <source>
        <dbReference type="EMBL" id="EFC36668.1"/>
    </source>
</evidence>
<dbReference type="SMART" id="SM00645">
    <property type="entry name" value="Pept_C1"/>
    <property type="match status" value="1"/>
</dbReference>
<dbReference type="OMA" id="NAVQKSW"/>
<dbReference type="MEROPS" id="C01.070"/>
<keyword evidence="10" id="KW-1185">Reference proteome</keyword>
<dbReference type="RefSeq" id="XP_002669412.1">
    <property type="nucleotide sequence ID" value="XM_002669366.1"/>
</dbReference>
<dbReference type="Proteomes" id="UP000006671">
    <property type="component" value="Unassembled WGS sequence"/>
</dbReference>
<dbReference type="VEuPathDB" id="AmoebaDB:NAEGRDRAFT_75630"/>
<keyword evidence="5" id="KW-1015">Disulfide bond</keyword>
<dbReference type="SUPFAM" id="SSF54001">
    <property type="entry name" value="Cysteine proteinases"/>
    <property type="match status" value="1"/>
</dbReference>
<evidence type="ECO:0000256" key="6">
    <source>
        <dbReference type="ARBA" id="ARBA00023214"/>
    </source>
</evidence>
<sequence length="488" mass="54741">MKISQVIISTLLLCGLVVMVNGDIPVHCLFHQVFGDWTFYRTSTSFSNDVVHNTCALTNPLPNVNVDTIKLRLLAPDVVYDEQGNEGFWTLIYDQGFEVVINKQKYFAFFNYTQQGKVVTSNCGQTFTGWYHDAGIAVKKFGCFRGIRTGAPSESTHEHELMSAPKVDLKNKVFTNNMEKINTINKSQKMWQATAYPQFEGKSLEFMRRIAGGRTANKNRKAALKAQKERFQTIFQTQARVNGNKKIITEEDVNALPKEFSWTNVNGMNLVVPVRNQGVFCGSCYAFSSSDMFGSRVRVITNGTKTPVYSPQDIVECSAYSQGCDGGFMYLVSKYAEDYGLAEESCDPYKGVDSVCKKDQCPKRAYGTNYAYTGGFYGATNAKNMMYELYHGGPLAIAFEVYDDFFNYKGGVYTHSTALKTKIAEPGWEETNHAVLLVGWGEENGVPYWLVKNSWGTSWGINGFFKIKRGTDECDCESEAVSADIYSY</sequence>
<dbReference type="Gene3D" id="3.90.70.10">
    <property type="entry name" value="Cysteine proteinases"/>
    <property type="match status" value="1"/>
</dbReference>
<dbReference type="FunFam" id="2.40.128.80:FF:000003">
    <property type="entry name" value="Cathepsin C"/>
    <property type="match status" value="1"/>
</dbReference>
<dbReference type="PRINTS" id="PR00705">
    <property type="entry name" value="PAPAIN"/>
</dbReference>
<evidence type="ECO:0000256" key="4">
    <source>
        <dbReference type="ARBA" id="ARBA00012059"/>
    </source>
</evidence>
<feature type="domain" description="Peptidase C1A papain C-terminal" evidence="8">
    <location>
        <begin position="256"/>
        <end position="484"/>
    </location>
</feature>
<dbReference type="eggNOG" id="KOG1543">
    <property type="taxonomic scope" value="Eukaryota"/>
</dbReference>
<evidence type="ECO:0000256" key="7">
    <source>
        <dbReference type="SAM" id="SignalP"/>
    </source>
</evidence>
<proteinExistence type="inferred from homology"/>
<dbReference type="PROSITE" id="PS00639">
    <property type="entry name" value="THIOL_PROTEASE_HIS"/>
    <property type="match status" value="1"/>
</dbReference>
<keyword evidence="6" id="KW-0868">Chloride</keyword>
<reference evidence="9 10" key="1">
    <citation type="journal article" date="2010" name="Cell">
        <title>The genome of Naegleria gruberi illuminates early eukaryotic versatility.</title>
        <authorList>
            <person name="Fritz-Laylin L.K."/>
            <person name="Prochnik S.E."/>
            <person name="Ginger M.L."/>
            <person name="Dacks J.B."/>
            <person name="Carpenter M.L."/>
            <person name="Field M.C."/>
            <person name="Kuo A."/>
            <person name="Paredez A."/>
            <person name="Chapman J."/>
            <person name="Pham J."/>
            <person name="Shu S."/>
            <person name="Neupane R."/>
            <person name="Cipriano M."/>
            <person name="Mancuso J."/>
            <person name="Tu H."/>
            <person name="Salamov A."/>
            <person name="Lindquist E."/>
            <person name="Shapiro H."/>
            <person name="Lucas S."/>
            <person name="Grigoriev I.V."/>
            <person name="Cande W.Z."/>
            <person name="Fulton C."/>
            <person name="Rokhsar D.S."/>
            <person name="Dawson S.C."/>
        </authorList>
    </citation>
    <scope>NUCLEOTIDE SEQUENCE [LARGE SCALE GENOMIC DNA]</scope>
    <source>
        <strain evidence="9 10">NEG-M</strain>
    </source>
</reference>
<dbReference type="EC" id="3.4.14.1" evidence="4"/>
<evidence type="ECO:0000313" key="10">
    <source>
        <dbReference type="Proteomes" id="UP000006671"/>
    </source>
</evidence>
<organism evidence="10">
    <name type="scientific">Naegleria gruberi</name>
    <name type="common">Amoeba</name>
    <dbReference type="NCBI Taxonomy" id="5762"/>
    <lineage>
        <taxon>Eukaryota</taxon>
        <taxon>Discoba</taxon>
        <taxon>Heterolobosea</taxon>
        <taxon>Tetramitia</taxon>
        <taxon>Eutetramitia</taxon>
        <taxon>Vahlkampfiidae</taxon>
        <taxon>Naegleria</taxon>
    </lineage>
</organism>
<evidence type="ECO:0000259" key="8">
    <source>
        <dbReference type="SMART" id="SM00645"/>
    </source>
</evidence>
<evidence type="ECO:0000256" key="1">
    <source>
        <dbReference type="ARBA" id="ARBA00000738"/>
    </source>
</evidence>
<dbReference type="PANTHER" id="PTHR12411">
    <property type="entry name" value="CYSTEINE PROTEASE FAMILY C1-RELATED"/>
    <property type="match status" value="1"/>
</dbReference>
<accession>D2W2L3</accession>
<dbReference type="SUPFAM" id="SSF75001">
    <property type="entry name" value="Dipeptidyl peptidase I (cathepsin C), exclusion domain"/>
    <property type="match status" value="1"/>
</dbReference>
<dbReference type="InterPro" id="IPR013128">
    <property type="entry name" value="Peptidase_C1A"/>
</dbReference>
<name>D2W2L3_NAEGR</name>
<dbReference type="GO" id="GO:0008239">
    <property type="term" value="F:dipeptidyl-peptidase activity"/>
    <property type="evidence" value="ECO:0007669"/>
    <property type="project" value="UniProtKB-EC"/>
</dbReference>
<feature type="signal peptide" evidence="7">
    <location>
        <begin position="1"/>
        <end position="22"/>
    </location>
</feature>
<dbReference type="Pfam" id="PF00112">
    <property type="entry name" value="Peptidase_C1"/>
    <property type="match status" value="1"/>
</dbReference>
<dbReference type="InterPro" id="IPR000668">
    <property type="entry name" value="Peptidase_C1A_C"/>
</dbReference>
<dbReference type="Gene3D" id="2.40.128.80">
    <property type="entry name" value="Cathepsin C, exclusion domain"/>
    <property type="match status" value="1"/>
</dbReference>
<feature type="chain" id="PRO_5018712832" description="dipeptidyl-peptidase I" evidence="7">
    <location>
        <begin position="23"/>
        <end position="488"/>
    </location>
</feature>
<gene>
    <name evidence="9" type="ORF">NAEGRDRAFT_75630</name>
</gene>
<dbReference type="InParanoid" id="D2W2L3"/>
<dbReference type="KEGG" id="ngr:NAEGRDRAFT_75630"/>
<comment type="cofactor">
    <cofactor evidence="2">
        <name>chloride</name>
        <dbReference type="ChEBI" id="CHEBI:17996"/>
    </cofactor>
</comment>
<comment type="catalytic activity">
    <reaction evidence="1">
        <text>Release of an N-terminal dipeptide, Xaa-Yaa-|-Zaa-, except when Xaa is Arg or Lys, or Yaa or Zaa is Pro.</text>
        <dbReference type="EC" id="3.4.14.1"/>
    </reaction>
</comment>